<keyword evidence="2" id="KW-1185">Reference proteome</keyword>
<accession>A0ACA9MBG0</accession>
<evidence type="ECO:0000313" key="2">
    <source>
        <dbReference type="Proteomes" id="UP000789860"/>
    </source>
</evidence>
<comment type="caution">
    <text evidence="1">The sequence shown here is derived from an EMBL/GenBank/DDBJ whole genome shotgun (WGS) entry which is preliminary data.</text>
</comment>
<gene>
    <name evidence="1" type="ORF">SCALOS_LOCUS6232</name>
</gene>
<organism evidence="1 2">
    <name type="scientific">Scutellospora calospora</name>
    <dbReference type="NCBI Taxonomy" id="85575"/>
    <lineage>
        <taxon>Eukaryota</taxon>
        <taxon>Fungi</taxon>
        <taxon>Fungi incertae sedis</taxon>
        <taxon>Mucoromycota</taxon>
        <taxon>Glomeromycotina</taxon>
        <taxon>Glomeromycetes</taxon>
        <taxon>Diversisporales</taxon>
        <taxon>Gigasporaceae</taxon>
        <taxon>Scutellospora</taxon>
    </lineage>
</organism>
<name>A0ACA9MBG0_9GLOM</name>
<feature type="non-terminal residue" evidence="1">
    <location>
        <position position="204"/>
    </location>
</feature>
<protein>
    <submittedName>
        <fullName evidence="1">7459_t:CDS:1</fullName>
    </submittedName>
</protein>
<feature type="non-terminal residue" evidence="1">
    <location>
        <position position="1"/>
    </location>
</feature>
<evidence type="ECO:0000313" key="1">
    <source>
        <dbReference type="EMBL" id="CAG8581761.1"/>
    </source>
</evidence>
<proteinExistence type="predicted"/>
<dbReference type="EMBL" id="CAJVPM010011515">
    <property type="protein sequence ID" value="CAG8581761.1"/>
    <property type="molecule type" value="Genomic_DNA"/>
</dbReference>
<reference evidence="1" key="1">
    <citation type="submission" date="2021-06" db="EMBL/GenBank/DDBJ databases">
        <authorList>
            <person name="Kallberg Y."/>
            <person name="Tangrot J."/>
            <person name="Rosling A."/>
        </authorList>
    </citation>
    <scope>NUCLEOTIDE SEQUENCE</scope>
    <source>
        <strain evidence="1">AU212A</strain>
    </source>
</reference>
<sequence length="204" mass="24196">VGTHTILEACKHAQFVGYDSETGLPILYLQDTKASLWKKFFELFPNSMRRTTFMTHLQENRYQYKEDLGGLCSICNKYSYKKQLKIQAQILRRYLHRNFSKELDIDLLDYANHNKCISYCIPYVFGECYLDHLDICNNYESLLLFFETLQSNLKKEQQEILSDYQNQLITFIAYHISHVIKRWVKIGHEIEEGEDIENAIKDLS</sequence>
<dbReference type="Proteomes" id="UP000789860">
    <property type="component" value="Unassembled WGS sequence"/>
</dbReference>